<evidence type="ECO:0000256" key="1">
    <source>
        <dbReference type="SAM" id="Phobius"/>
    </source>
</evidence>
<accession>A0A9N9Y8B0</accession>
<feature type="transmembrane region" description="Helical" evidence="1">
    <location>
        <begin position="16"/>
        <end position="40"/>
    </location>
</feature>
<comment type="caution">
    <text evidence="2">The sequence shown here is derived from an EMBL/GenBank/DDBJ whole genome shotgun (WGS) entry which is preliminary data.</text>
</comment>
<evidence type="ECO:0000313" key="3">
    <source>
        <dbReference type="Proteomes" id="UP000754883"/>
    </source>
</evidence>
<name>A0A9N9Y8B0_9HYPO</name>
<keyword evidence="3" id="KW-1185">Reference proteome</keyword>
<keyword evidence="1" id="KW-1133">Transmembrane helix</keyword>
<reference evidence="2" key="1">
    <citation type="submission" date="2021-10" db="EMBL/GenBank/DDBJ databases">
        <authorList>
            <person name="Piombo E."/>
        </authorList>
    </citation>
    <scope>NUCLEOTIDE SEQUENCE</scope>
</reference>
<sequence>MPNIQRRSGGLETQDIVGIAVGVPAAIFAFISAIIALCAWKFPKSIPGQVGASIARSIRPLLQQNAAS</sequence>
<dbReference type="OrthoDB" id="4772024at2759"/>
<dbReference type="AlphaFoldDB" id="A0A9N9Y8B0"/>
<protein>
    <submittedName>
        <fullName evidence="2">Uncharacterized protein</fullName>
    </submittedName>
</protein>
<evidence type="ECO:0000313" key="2">
    <source>
        <dbReference type="EMBL" id="CAH0000198.1"/>
    </source>
</evidence>
<organism evidence="2 3">
    <name type="scientific">Clonostachys byssicola</name>
    <dbReference type="NCBI Taxonomy" id="160290"/>
    <lineage>
        <taxon>Eukaryota</taxon>
        <taxon>Fungi</taxon>
        <taxon>Dikarya</taxon>
        <taxon>Ascomycota</taxon>
        <taxon>Pezizomycotina</taxon>
        <taxon>Sordariomycetes</taxon>
        <taxon>Hypocreomycetidae</taxon>
        <taxon>Hypocreales</taxon>
        <taxon>Bionectriaceae</taxon>
        <taxon>Clonostachys</taxon>
    </lineage>
</organism>
<dbReference type="Proteomes" id="UP000754883">
    <property type="component" value="Unassembled WGS sequence"/>
</dbReference>
<dbReference type="EMBL" id="CABFNO020001553">
    <property type="protein sequence ID" value="CAH0000198.1"/>
    <property type="molecule type" value="Genomic_DNA"/>
</dbReference>
<proteinExistence type="predicted"/>
<gene>
    <name evidence="2" type="ORF">CBYS24578_00003023</name>
</gene>
<keyword evidence="1" id="KW-0812">Transmembrane</keyword>
<keyword evidence="1" id="KW-0472">Membrane</keyword>